<dbReference type="InterPro" id="IPR032675">
    <property type="entry name" value="LRR_dom_sf"/>
</dbReference>
<reference evidence="3 4" key="1">
    <citation type="submission" date="2018-06" db="EMBL/GenBank/DDBJ databases">
        <title>Comparative genomics reveals the genomic features of Rhizophagus irregularis, R. cerebriforme, R. diaphanum and Gigaspora rosea, and their symbiotic lifestyle signature.</title>
        <authorList>
            <person name="Morin E."/>
            <person name="San Clemente H."/>
            <person name="Chen E.C.H."/>
            <person name="De La Providencia I."/>
            <person name="Hainaut M."/>
            <person name="Kuo A."/>
            <person name="Kohler A."/>
            <person name="Murat C."/>
            <person name="Tang N."/>
            <person name="Roy S."/>
            <person name="Loubradou J."/>
            <person name="Henrissat B."/>
            <person name="Grigoriev I.V."/>
            <person name="Corradi N."/>
            <person name="Roux C."/>
            <person name="Martin F.M."/>
        </authorList>
    </citation>
    <scope>NUCLEOTIDE SEQUENCE [LARGE SCALE GENOMIC DNA]</scope>
    <source>
        <strain evidence="3 4">DAOM 227022</strain>
    </source>
</reference>
<dbReference type="Pfam" id="PF00560">
    <property type="entry name" value="LRR_1"/>
    <property type="match status" value="5"/>
</dbReference>
<evidence type="ECO:0000313" key="4">
    <source>
        <dbReference type="Proteomes" id="UP000265703"/>
    </source>
</evidence>
<evidence type="ECO:0000256" key="2">
    <source>
        <dbReference type="ARBA" id="ARBA00022737"/>
    </source>
</evidence>
<dbReference type="Proteomes" id="UP000265703">
    <property type="component" value="Unassembled WGS sequence"/>
</dbReference>
<dbReference type="EMBL" id="QKYT01000454">
    <property type="protein sequence ID" value="RIA85010.1"/>
    <property type="molecule type" value="Genomic_DNA"/>
</dbReference>
<keyword evidence="1" id="KW-0433">Leucine-rich repeat</keyword>
<keyword evidence="2" id="KW-0677">Repeat</keyword>
<dbReference type="AlphaFoldDB" id="A0A397SFI9"/>
<dbReference type="PANTHER" id="PTHR48004:SF59">
    <property type="entry name" value="LEUCINE-RICH REPEAT-CONTAINING N-TERMINAL PLANT-TYPE DOMAIN-CONTAINING PROTEIN"/>
    <property type="match status" value="1"/>
</dbReference>
<evidence type="ECO:0008006" key="5">
    <source>
        <dbReference type="Google" id="ProtNLM"/>
    </source>
</evidence>
<sequence length="367" mass="40305">MTLLGTTPPINFICDQCSDDQSFYNVTTFCVLKSIWTNAFNQTSIESLGWMRDTLFCEWNGIKCDNNNNIIELELKFPNIPKATQTFGLGKLKTLQRLTIIGGAGFPFGPLPFSIFQLENLVDLALISTNYTNTIPNTFDKMTSLKSLRIANNYQLNSFIIPDTISTTSLVTLVFSLQNVNGAIPDFIGNSITLQNSLQNLDLSSNNLTGNIPNSLFNLRNLQSLRLGTNSLTGQIPPGLTSSKFTNSLTSIDLSANWFSGNIPASLNKFVNLISLNLETNLLTGPIPAELSTLNLNDLILENNQLSGSIPDSIGNINLRNLRLRNNTLTGFIPPSICQRRTYAFCTMGQNQFQVQTGLSCGDCAFG</sequence>
<evidence type="ECO:0000313" key="3">
    <source>
        <dbReference type="EMBL" id="RIA85010.1"/>
    </source>
</evidence>
<dbReference type="SUPFAM" id="SSF52058">
    <property type="entry name" value="L domain-like"/>
    <property type="match status" value="1"/>
</dbReference>
<dbReference type="InterPro" id="IPR001611">
    <property type="entry name" value="Leu-rich_rpt"/>
</dbReference>
<comment type="caution">
    <text evidence="3">The sequence shown here is derived from an EMBL/GenBank/DDBJ whole genome shotgun (WGS) entry which is preliminary data.</text>
</comment>
<dbReference type="STRING" id="658196.A0A397SFI9"/>
<accession>A0A397SFI9</accession>
<name>A0A397SFI9_9GLOM</name>
<dbReference type="OrthoDB" id="676979at2759"/>
<gene>
    <name evidence="3" type="ORF">C1645_782792</name>
</gene>
<dbReference type="PROSITE" id="PS51450">
    <property type="entry name" value="LRR"/>
    <property type="match status" value="1"/>
</dbReference>
<dbReference type="InterPro" id="IPR052941">
    <property type="entry name" value="StomDev_PlantInt_Reg"/>
</dbReference>
<protein>
    <recommendedName>
        <fullName evidence="5">Leucine-rich repeat-containing N-terminal plant-type domain-containing protein</fullName>
    </recommendedName>
</protein>
<organism evidence="3 4">
    <name type="scientific">Glomus cerebriforme</name>
    <dbReference type="NCBI Taxonomy" id="658196"/>
    <lineage>
        <taxon>Eukaryota</taxon>
        <taxon>Fungi</taxon>
        <taxon>Fungi incertae sedis</taxon>
        <taxon>Mucoromycota</taxon>
        <taxon>Glomeromycotina</taxon>
        <taxon>Glomeromycetes</taxon>
        <taxon>Glomerales</taxon>
        <taxon>Glomeraceae</taxon>
        <taxon>Glomus</taxon>
    </lineage>
</organism>
<keyword evidence="4" id="KW-1185">Reference proteome</keyword>
<dbReference type="Gene3D" id="3.80.10.10">
    <property type="entry name" value="Ribonuclease Inhibitor"/>
    <property type="match status" value="3"/>
</dbReference>
<evidence type="ECO:0000256" key="1">
    <source>
        <dbReference type="ARBA" id="ARBA00022614"/>
    </source>
</evidence>
<dbReference type="PANTHER" id="PTHR48004">
    <property type="entry name" value="OS01G0149700 PROTEIN"/>
    <property type="match status" value="1"/>
</dbReference>
<proteinExistence type="predicted"/>
<dbReference type="FunFam" id="3.80.10.10:FF:000041">
    <property type="entry name" value="LRR receptor-like serine/threonine-protein kinase ERECTA"/>
    <property type="match status" value="1"/>
</dbReference>